<accession>A0A1I5SW07</accession>
<organism evidence="1 2">
    <name type="scientific">Pseudarcicella hirudinis</name>
    <dbReference type="NCBI Taxonomy" id="1079859"/>
    <lineage>
        <taxon>Bacteria</taxon>
        <taxon>Pseudomonadati</taxon>
        <taxon>Bacteroidota</taxon>
        <taxon>Cytophagia</taxon>
        <taxon>Cytophagales</taxon>
        <taxon>Flectobacillaceae</taxon>
        <taxon>Pseudarcicella</taxon>
    </lineage>
</organism>
<gene>
    <name evidence="1" type="ORF">SAMN04515674_105242</name>
</gene>
<dbReference type="AlphaFoldDB" id="A0A1I5SW07"/>
<dbReference type="Proteomes" id="UP000199306">
    <property type="component" value="Unassembled WGS sequence"/>
</dbReference>
<evidence type="ECO:0008006" key="3">
    <source>
        <dbReference type="Google" id="ProtNLM"/>
    </source>
</evidence>
<evidence type="ECO:0000313" key="2">
    <source>
        <dbReference type="Proteomes" id="UP000199306"/>
    </source>
</evidence>
<reference evidence="1 2" key="1">
    <citation type="submission" date="2016-10" db="EMBL/GenBank/DDBJ databases">
        <authorList>
            <person name="de Groot N.N."/>
        </authorList>
    </citation>
    <scope>NUCLEOTIDE SEQUENCE [LARGE SCALE GENOMIC DNA]</scope>
    <source>
        <strain evidence="2">E92,LMG 26720,CCM 7988</strain>
    </source>
</reference>
<protein>
    <recommendedName>
        <fullName evidence="3">Lipoprotein</fullName>
    </recommendedName>
</protein>
<dbReference type="RefSeq" id="WP_092016796.1">
    <property type="nucleotide sequence ID" value="NZ_FOXH01000005.1"/>
</dbReference>
<dbReference type="PROSITE" id="PS51257">
    <property type="entry name" value="PROKAR_LIPOPROTEIN"/>
    <property type="match status" value="1"/>
</dbReference>
<name>A0A1I5SW07_9BACT</name>
<keyword evidence="2" id="KW-1185">Reference proteome</keyword>
<dbReference type="EMBL" id="FOXH01000005">
    <property type="protein sequence ID" value="SFP74964.1"/>
    <property type="molecule type" value="Genomic_DNA"/>
</dbReference>
<dbReference type="OrthoDB" id="961753at2"/>
<evidence type="ECO:0000313" key="1">
    <source>
        <dbReference type="EMBL" id="SFP74964.1"/>
    </source>
</evidence>
<proteinExistence type="predicted"/>
<sequence length="124" mass="13690">MKRILTYLFLITAFSSCISYSGGWNGSSSRDFTNGEFVDLNGRQAFKIVVPNDDTYLKYSVAVDKGEIKAGLKSSSRKVLDDKPTSSEEGSVHLLNEKGKTYTFYVKGNHATGKFNVRFEGAGK</sequence>